<gene>
    <name evidence="1" type="ORF">HPF_01445</name>
</gene>
<dbReference type="Proteomes" id="UP000293912">
    <property type="component" value="Chromosome"/>
</dbReference>
<name>A0A4P6WYF5_HYDPS</name>
<dbReference type="Gene3D" id="1.10.645.10">
    <property type="entry name" value="Cytochrome-c3 Hydrogenase, chain B"/>
    <property type="match status" value="1"/>
</dbReference>
<dbReference type="KEGG" id="hpse:HPF_01445"/>
<keyword evidence="2" id="KW-1185">Reference proteome</keyword>
<protein>
    <recommendedName>
        <fullName evidence="3">Hydrogenase formation protein</fullName>
    </recommendedName>
</protein>
<evidence type="ECO:0000313" key="2">
    <source>
        <dbReference type="Proteomes" id="UP000293912"/>
    </source>
</evidence>
<evidence type="ECO:0000313" key="1">
    <source>
        <dbReference type="EMBL" id="QBM26324.1"/>
    </source>
</evidence>
<organism evidence="1 2">
    <name type="scientific">Hydrogenophaga pseudoflava</name>
    <name type="common">Pseudomonas carboxydoflava</name>
    <dbReference type="NCBI Taxonomy" id="47421"/>
    <lineage>
        <taxon>Bacteria</taxon>
        <taxon>Pseudomonadati</taxon>
        <taxon>Pseudomonadota</taxon>
        <taxon>Betaproteobacteria</taxon>
        <taxon>Burkholderiales</taxon>
        <taxon>Comamonadaceae</taxon>
        <taxon>Hydrogenophaga</taxon>
    </lineage>
</organism>
<dbReference type="InterPro" id="IPR029014">
    <property type="entry name" value="NiFe-Hase_large"/>
</dbReference>
<dbReference type="RefSeq" id="WP_133155544.1">
    <property type="nucleotide sequence ID" value="NZ_CP037867.1"/>
</dbReference>
<dbReference type="EMBL" id="CP037867">
    <property type="protein sequence ID" value="QBM26324.1"/>
    <property type="molecule type" value="Genomic_DNA"/>
</dbReference>
<sequence length="381" mass="40749">MSAALDLAGRLRVRPGAPLAQALHSSRRDWAGRLGQGQPATALPGLLASLFNLCSHAHRLCAQLAIAAARPGAMAMPGDAAQRLRQETAQEHVRRIGLDWPRLLGPADGHAQGAALQALQTCPLLRPAAKGDEPWPQALDWLQRECLHMPATTWLRAWQACGADWLLDWGTRHGGWLPALVRGAREADSGRALDMARALRAHGQDDQLRTLAAALALKPGFAMQPLWHGACAHTGPWARLHSADDGLPLTPWALLGSRLAELVRLCLPDGPGQGAGWLRHGALHTADGQGLAWVEMARGLLVHQVELEPDVPVVRACRVLAPTEWNFHPAGEVARRISALDATLPAGLRTGQLNLLMAAFDPCVPFEVDAAPAVEGEVAHA</sequence>
<dbReference type="SUPFAM" id="SSF56762">
    <property type="entry name" value="HydB/Nqo4-like"/>
    <property type="match status" value="1"/>
</dbReference>
<dbReference type="AlphaFoldDB" id="A0A4P6WYF5"/>
<reference evidence="1 2" key="1">
    <citation type="submission" date="2019-03" db="EMBL/GenBank/DDBJ databases">
        <authorList>
            <person name="Sebastian G."/>
            <person name="Baumann P."/>
            <person name="Ruckert C."/>
            <person name="Kalinowski J."/>
            <person name="Nebel B."/>
            <person name="Takors R."/>
            <person name="Blombach B."/>
        </authorList>
    </citation>
    <scope>NUCLEOTIDE SEQUENCE [LARGE SCALE GENOMIC DNA]</scope>
    <source>
        <strain evidence="1 2">DSM 1084</strain>
    </source>
</reference>
<accession>A0A4P6WYF5</accession>
<evidence type="ECO:0008006" key="3">
    <source>
        <dbReference type="Google" id="ProtNLM"/>
    </source>
</evidence>
<proteinExistence type="predicted"/>